<gene>
    <name evidence="5" type="ORF">NCTC10899_04139</name>
</gene>
<dbReference type="Pfam" id="PF00248">
    <property type="entry name" value="Aldo_ket_red"/>
    <property type="match status" value="1"/>
</dbReference>
<dbReference type="InterPro" id="IPR020471">
    <property type="entry name" value="AKR"/>
</dbReference>
<keyword evidence="5" id="KW-0560">Oxidoreductase</keyword>
<evidence type="ECO:0000256" key="1">
    <source>
        <dbReference type="PIRSR" id="PIRSR000097-1"/>
    </source>
</evidence>
<evidence type="ECO:0000259" key="4">
    <source>
        <dbReference type="Pfam" id="PF00248"/>
    </source>
</evidence>
<sequence>MRKIELAGRQVPVIGQGTWRMGEDECLRSREVAALREGLDLGLSLIDTAEMYGEGGAELVVGEAIAGRRDEVFLVSKVYPHNASLDGVQSACERSLKRLGCERIDLYLLHWRGRYPLAETVEGFERLREQGKIAAWGVSNFDLDDLLELDQPACQANQVLYNLEARGIEYDLLPWQQRAGMPLMAYCPLSQAGALLHEPVLRQVAERHGATAAQIALAWTLRQDGVIAIPKAASSAHLRDNAAAAAIALNVDDLNPLDEVFAPPRGKRPLEMV</sequence>
<dbReference type="CDD" id="cd19138">
    <property type="entry name" value="AKR_YeaE"/>
    <property type="match status" value="1"/>
</dbReference>
<protein>
    <submittedName>
        <fullName evidence="5">Aldo/keto reductase</fullName>
        <ecNumber evidence="5">1.-.-.-</ecNumber>
    </submittedName>
</protein>
<dbReference type="Proteomes" id="UP000254260">
    <property type="component" value="Unassembled WGS sequence"/>
</dbReference>
<organism evidence="5 6">
    <name type="scientific">Ectopseudomonas mendocina</name>
    <name type="common">Pseudomonas mendocina</name>
    <dbReference type="NCBI Taxonomy" id="300"/>
    <lineage>
        <taxon>Bacteria</taxon>
        <taxon>Pseudomonadati</taxon>
        <taxon>Pseudomonadota</taxon>
        <taxon>Gammaproteobacteria</taxon>
        <taxon>Pseudomonadales</taxon>
        <taxon>Pseudomonadaceae</taxon>
        <taxon>Ectopseudomonas</taxon>
    </lineage>
</organism>
<accession>A0A379IYL8</accession>
<name>A0A379IYL8_ECTME</name>
<feature type="binding site" evidence="2">
    <location>
        <position position="110"/>
    </location>
    <ligand>
        <name>substrate</name>
    </ligand>
</feature>
<feature type="domain" description="NADP-dependent oxidoreductase" evidence="4">
    <location>
        <begin position="14"/>
        <end position="260"/>
    </location>
</feature>
<evidence type="ECO:0000313" key="6">
    <source>
        <dbReference type="Proteomes" id="UP000254260"/>
    </source>
</evidence>
<dbReference type="EC" id="1.-.-.-" evidence="5"/>
<dbReference type="OrthoDB" id="9772407at2"/>
<dbReference type="Gene3D" id="3.20.20.100">
    <property type="entry name" value="NADP-dependent oxidoreductase domain"/>
    <property type="match status" value="1"/>
</dbReference>
<dbReference type="SUPFAM" id="SSF51430">
    <property type="entry name" value="NAD(P)-linked oxidoreductase"/>
    <property type="match status" value="1"/>
</dbReference>
<dbReference type="InterPro" id="IPR036812">
    <property type="entry name" value="NAD(P)_OxRdtase_dom_sf"/>
</dbReference>
<feature type="active site" description="Proton donor" evidence="1">
    <location>
        <position position="52"/>
    </location>
</feature>
<evidence type="ECO:0000256" key="3">
    <source>
        <dbReference type="PIRSR" id="PIRSR000097-3"/>
    </source>
</evidence>
<dbReference type="GO" id="GO:0016491">
    <property type="term" value="F:oxidoreductase activity"/>
    <property type="evidence" value="ECO:0007669"/>
    <property type="project" value="UniProtKB-KW"/>
</dbReference>
<feature type="site" description="Lowers pKa of active site Tyr" evidence="3">
    <location>
        <position position="77"/>
    </location>
</feature>
<dbReference type="InterPro" id="IPR023210">
    <property type="entry name" value="NADP_OxRdtase_dom"/>
</dbReference>
<dbReference type="EMBL" id="UGUU01000001">
    <property type="protein sequence ID" value="SUD41272.1"/>
    <property type="molecule type" value="Genomic_DNA"/>
</dbReference>
<dbReference type="PRINTS" id="PR00069">
    <property type="entry name" value="ALDKETRDTASE"/>
</dbReference>
<dbReference type="PANTHER" id="PTHR43638">
    <property type="entry name" value="OXIDOREDUCTASE, ALDO/KETO REDUCTASE FAMILY PROTEIN"/>
    <property type="match status" value="1"/>
</dbReference>
<evidence type="ECO:0000313" key="5">
    <source>
        <dbReference type="EMBL" id="SUD41272.1"/>
    </source>
</evidence>
<dbReference type="RefSeq" id="WP_115292128.1">
    <property type="nucleotide sequence ID" value="NZ_UGUU01000001.1"/>
</dbReference>
<reference evidence="5 6" key="1">
    <citation type="submission" date="2018-06" db="EMBL/GenBank/DDBJ databases">
        <authorList>
            <consortium name="Pathogen Informatics"/>
            <person name="Doyle S."/>
        </authorList>
    </citation>
    <scope>NUCLEOTIDE SEQUENCE [LARGE SCALE GENOMIC DNA]</scope>
    <source>
        <strain evidence="5 6">NCTC10899</strain>
    </source>
</reference>
<proteinExistence type="predicted"/>
<dbReference type="PANTHER" id="PTHR43638:SF3">
    <property type="entry name" value="ALDEHYDE REDUCTASE"/>
    <property type="match status" value="1"/>
</dbReference>
<dbReference type="PIRSF" id="PIRSF000097">
    <property type="entry name" value="AKR"/>
    <property type="match status" value="1"/>
</dbReference>
<evidence type="ECO:0000256" key="2">
    <source>
        <dbReference type="PIRSR" id="PIRSR000097-2"/>
    </source>
</evidence>
<dbReference type="AlphaFoldDB" id="A0A379IYL8"/>